<dbReference type="InterPro" id="IPR045851">
    <property type="entry name" value="AMP-bd_C_sf"/>
</dbReference>
<dbReference type="OrthoDB" id="115186at2"/>
<dbReference type="InterPro" id="IPR003282">
    <property type="entry name" value="T3SS_SctJ"/>
</dbReference>
<sequence length="235" mass="25602">MKASRWLLLVCMLPLLVACKRELYSKLDESEANHMLALLIYNKIPAEKAAGKDGSSLQVDEEHFVNAVEVLRQNGLPRRKTVSMQDLFPSGQLVTSPRQEDAKLSFLKSQQLEKMLSSMDGVIVAEVSVADPLAREGEVAGPTSAAVFIKYSPEANLASREAEIRALVRGGIPGLAPERITLTLQRADYRFMPPPVAPVQPLPWRSIAAAGGVALLGGVGALTLWWRRRPKAVAP</sequence>
<dbReference type="GO" id="GO:0009306">
    <property type="term" value="P:protein secretion"/>
    <property type="evidence" value="ECO:0007669"/>
    <property type="project" value="InterPro"/>
</dbReference>
<evidence type="ECO:0000313" key="13">
    <source>
        <dbReference type="Proteomes" id="UP000035050"/>
    </source>
</evidence>
<evidence type="ECO:0000313" key="12">
    <source>
        <dbReference type="EMBL" id="AKK24873.1"/>
    </source>
</evidence>
<organism evidence="12 13">
    <name type="scientific">Pandoraea oxalativorans</name>
    <dbReference type="NCBI Taxonomy" id="573737"/>
    <lineage>
        <taxon>Bacteria</taxon>
        <taxon>Pseudomonadati</taxon>
        <taxon>Pseudomonadota</taxon>
        <taxon>Betaproteobacteria</taxon>
        <taxon>Burkholderiales</taxon>
        <taxon>Burkholderiaceae</taxon>
        <taxon>Pandoraea</taxon>
    </lineage>
</organism>
<evidence type="ECO:0000256" key="9">
    <source>
        <dbReference type="ARBA" id="ARBA00023288"/>
    </source>
</evidence>
<gene>
    <name evidence="12" type="ORF">MB84_29345</name>
</gene>
<feature type="transmembrane region" description="Helical" evidence="10">
    <location>
        <begin position="202"/>
        <end position="226"/>
    </location>
</feature>
<evidence type="ECO:0000256" key="5">
    <source>
        <dbReference type="ARBA" id="ARBA00022927"/>
    </source>
</evidence>
<keyword evidence="5" id="KW-0653">Protein transport</keyword>
<evidence type="ECO:0000256" key="3">
    <source>
        <dbReference type="ARBA" id="ARBA00022448"/>
    </source>
</evidence>
<protein>
    <recommendedName>
        <fullName evidence="10">Lipoprotein</fullName>
    </recommendedName>
</protein>
<dbReference type="Pfam" id="PF01514">
    <property type="entry name" value="YscJ_FliF"/>
    <property type="match status" value="1"/>
</dbReference>
<dbReference type="Proteomes" id="UP000035050">
    <property type="component" value="Plasmid pPO70-1"/>
</dbReference>
<evidence type="ECO:0000256" key="1">
    <source>
        <dbReference type="ARBA" id="ARBA00004459"/>
    </source>
</evidence>
<proteinExistence type="inferred from homology"/>
<dbReference type="NCBIfam" id="TIGR02544">
    <property type="entry name" value="III_secr_YscJ"/>
    <property type="match status" value="1"/>
</dbReference>
<dbReference type="PATRIC" id="fig|573737.6.peg.5869"/>
<dbReference type="AlphaFoldDB" id="A0A0G3IE95"/>
<dbReference type="InterPro" id="IPR043427">
    <property type="entry name" value="YscJ/FliF"/>
</dbReference>
<name>A0A0G3IE95_9BURK</name>
<evidence type="ECO:0000259" key="11">
    <source>
        <dbReference type="Pfam" id="PF01514"/>
    </source>
</evidence>
<dbReference type="RefSeq" id="WP_052654538.1">
    <property type="nucleotide sequence ID" value="NZ_CP011518.2"/>
</dbReference>
<keyword evidence="4 10" id="KW-0732">Signal</keyword>
<dbReference type="Gene3D" id="3.30.300.30">
    <property type="match status" value="1"/>
</dbReference>
<keyword evidence="8 10" id="KW-0998">Cell outer membrane</keyword>
<accession>A0A0G3IE95</accession>
<keyword evidence="10" id="KW-0812">Transmembrane</keyword>
<keyword evidence="10" id="KW-1133">Transmembrane helix</keyword>
<dbReference type="InterPro" id="IPR006182">
    <property type="entry name" value="FliF_N_dom"/>
</dbReference>
<dbReference type="PANTHER" id="PTHR30046">
    <property type="entry name" value="FLAGELLAR M-RING PROTEIN"/>
    <property type="match status" value="1"/>
</dbReference>
<dbReference type="PANTHER" id="PTHR30046:SF3">
    <property type="entry name" value="SECRETION SYSTEM APPARATUS LIPOPROTEIN SSAJ"/>
    <property type="match status" value="1"/>
</dbReference>
<evidence type="ECO:0000256" key="2">
    <source>
        <dbReference type="ARBA" id="ARBA00009509"/>
    </source>
</evidence>
<comment type="similarity">
    <text evidence="2 10">Belongs to the YscJ lipoprotein family.</text>
</comment>
<dbReference type="KEGG" id="pox:MB84_29345"/>
<feature type="domain" description="Flagellar M-ring N-terminal" evidence="11">
    <location>
        <begin position="21"/>
        <end position="186"/>
    </location>
</feature>
<dbReference type="Gene3D" id="3.30.70.1530">
    <property type="entry name" value="Hypothetical protein rpa1041"/>
    <property type="match status" value="1"/>
</dbReference>
<dbReference type="PROSITE" id="PS51257">
    <property type="entry name" value="PROKAR_LIPOPROTEIN"/>
    <property type="match status" value="1"/>
</dbReference>
<keyword evidence="3" id="KW-0813">Transport</keyword>
<keyword evidence="13" id="KW-1185">Reference proteome</keyword>
<keyword evidence="12" id="KW-0614">Plasmid</keyword>
<geneLocation type="plasmid" evidence="12 13">
    <name>pPO70-1</name>
</geneLocation>
<evidence type="ECO:0000256" key="7">
    <source>
        <dbReference type="ARBA" id="ARBA00023139"/>
    </source>
</evidence>
<comment type="subcellular location">
    <subcellularLocation>
        <location evidence="1">Cell outer membrane</location>
        <topology evidence="1">Lipid-anchor</topology>
    </subcellularLocation>
</comment>
<dbReference type="PRINTS" id="PR01338">
    <property type="entry name" value="TYPE3OMKPROT"/>
</dbReference>
<dbReference type="GO" id="GO:0009279">
    <property type="term" value="C:cell outer membrane"/>
    <property type="evidence" value="ECO:0007669"/>
    <property type="project" value="UniProtKB-SubCell"/>
</dbReference>
<evidence type="ECO:0000256" key="8">
    <source>
        <dbReference type="ARBA" id="ARBA00023237"/>
    </source>
</evidence>
<reference evidence="12" key="1">
    <citation type="submission" date="2016-06" db="EMBL/GenBank/DDBJ databases">
        <title>Pandoraea oxalativorans DSM 23570 Genome Sequencing.</title>
        <authorList>
            <person name="Ee R."/>
            <person name="Lim Y.-L."/>
            <person name="Yong D."/>
            <person name="Yin W.-F."/>
            <person name="Chan K.-G."/>
        </authorList>
    </citation>
    <scope>NUCLEOTIDE SEQUENCE</scope>
    <source>
        <strain evidence="12">DSM 23570</strain>
        <plasmid evidence="12">pPO70-1</plasmid>
    </source>
</reference>
<dbReference type="EMBL" id="CP011518">
    <property type="protein sequence ID" value="AKK24873.1"/>
    <property type="molecule type" value="Genomic_DNA"/>
</dbReference>
<evidence type="ECO:0000256" key="4">
    <source>
        <dbReference type="ARBA" id="ARBA00022729"/>
    </source>
</evidence>
<keyword evidence="7 10" id="KW-0564">Palmitate</keyword>
<keyword evidence="6 10" id="KW-0472">Membrane</keyword>
<keyword evidence="9 10" id="KW-0449">Lipoprotein</keyword>
<evidence type="ECO:0000256" key="6">
    <source>
        <dbReference type="ARBA" id="ARBA00023136"/>
    </source>
</evidence>
<evidence type="ECO:0000256" key="10">
    <source>
        <dbReference type="RuleBase" id="RU364102"/>
    </source>
</evidence>